<reference evidence="4" key="1">
    <citation type="submission" date="2016-07" db="EMBL/GenBank/DDBJ databases">
        <authorList>
            <person name="Florea S."/>
            <person name="Webb J.S."/>
            <person name="Jaromczyk J."/>
            <person name="Schardl C.L."/>
        </authorList>
    </citation>
    <scope>NUCLEOTIDE SEQUENCE [LARGE SCALE GENOMIC DNA]</scope>
    <source>
        <strain evidence="4">1YdBTEX2</strain>
    </source>
</reference>
<feature type="domain" description="HupH hydrogenase expression protein C-terminal" evidence="2">
    <location>
        <begin position="177"/>
        <end position="293"/>
    </location>
</feature>
<evidence type="ECO:0000313" key="3">
    <source>
        <dbReference type="EMBL" id="SBW81198.1"/>
    </source>
</evidence>
<feature type="domain" description="HupH hydrogenase expression protein C-terminal" evidence="2">
    <location>
        <begin position="69"/>
        <end position="137"/>
    </location>
</feature>
<comment type="similarity">
    <text evidence="1">Belongs to the HupH/HyaF family.</text>
</comment>
<sequence length="297" mass="32543">MNHDANHRDAQSHAVEFDPLNYIPVVDIGPGSQPDDEDVLEYISMPQGMYTHSIPVLPEPEELAALPGARHALQALLQCLRDCNNGLTTQSVDLSGLETGDRKLLDQLLGEGEVSAIIAAQPSLRIQESIFAGVWRIYGQGYDHVEVGAAPSQLRGNARAAARPADFDLSSTLPLGVMNAPAILTEVQDRSQHWQPGDQVHVINLTLLPLSEQDIAFLDAYLPAGPVRALARGYGNCLISATRIQNCWRITYFNSQDAQILDTIEITDLPEVICAAPEDLADSLERFEDVIQWFEGQ</sequence>
<dbReference type="RefSeq" id="WP_017845596.1">
    <property type="nucleotide sequence ID" value="NZ_AOUH01000011.1"/>
</dbReference>
<gene>
    <name evidence="3" type="primary">hoxQ</name>
    <name evidence="3" type="ORF">PVE_R1G3316</name>
</gene>
<evidence type="ECO:0000259" key="2">
    <source>
        <dbReference type="Pfam" id="PF04809"/>
    </source>
</evidence>
<dbReference type="Pfam" id="PF04809">
    <property type="entry name" value="HupH_C"/>
    <property type="match status" value="2"/>
</dbReference>
<protein>
    <submittedName>
        <fullName evidence="3">Hydrogenase expression/formation protein HoxQ</fullName>
    </submittedName>
</protein>
<dbReference type="InterPro" id="IPR038527">
    <property type="entry name" value="HupH_C_sf"/>
</dbReference>
<dbReference type="InterPro" id="IPR006894">
    <property type="entry name" value="HupH_Hydgase_express_prot_C"/>
</dbReference>
<dbReference type="Proteomes" id="UP000245431">
    <property type="component" value="Chromosome PVE_r1"/>
</dbReference>
<dbReference type="AlphaFoldDB" id="A0A1D3JYM9"/>
<organism evidence="3 4">
    <name type="scientific">Pseudomonas veronii 1YdBTEX2</name>
    <dbReference type="NCBI Taxonomy" id="1295141"/>
    <lineage>
        <taxon>Bacteria</taxon>
        <taxon>Pseudomonadati</taxon>
        <taxon>Pseudomonadota</taxon>
        <taxon>Gammaproteobacteria</taxon>
        <taxon>Pseudomonadales</taxon>
        <taxon>Pseudomonadaceae</taxon>
        <taxon>Pseudomonas</taxon>
    </lineage>
</organism>
<dbReference type="Gene3D" id="3.30.1370.140">
    <property type="entry name" value="HupH hydrogenase expression protein, C-terminal domain"/>
    <property type="match status" value="2"/>
</dbReference>
<proteinExistence type="inferred from homology"/>
<evidence type="ECO:0000313" key="4">
    <source>
        <dbReference type="Proteomes" id="UP000245431"/>
    </source>
</evidence>
<dbReference type="EMBL" id="LT599583">
    <property type="protein sequence ID" value="SBW81198.1"/>
    <property type="molecule type" value="Genomic_DNA"/>
</dbReference>
<accession>A0A1D3JYM9</accession>
<name>A0A1D3JYM9_PSEVE</name>
<dbReference type="GO" id="GO:0003677">
    <property type="term" value="F:DNA binding"/>
    <property type="evidence" value="ECO:0007669"/>
    <property type="project" value="UniProtKB-KW"/>
</dbReference>
<keyword evidence="3" id="KW-0371">Homeobox</keyword>
<evidence type="ECO:0000256" key="1">
    <source>
        <dbReference type="ARBA" id="ARBA00010832"/>
    </source>
</evidence>